<evidence type="ECO:0000259" key="3">
    <source>
        <dbReference type="Pfam" id="PF07589"/>
    </source>
</evidence>
<dbReference type="RefSeq" id="WP_188099899.1">
    <property type="nucleotide sequence ID" value="NZ_JAATTO010000050.1"/>
</dbReference>
<accession>A0ABR7UFN5</accession>
<comment type="caution">
    <text evidence="4">The sequence shown here is derived from an EMBL/GenBank/DDBJ whole genome shotgun (WGS) entry which is preliminary data.</text>
</comment>
<evidence type="ECO:0000313" key="4">
    <source>
        <dbReference type="EMBL" id="MBC9982416.1"/>
    </source>
</evidence>
<keyword evidence="1" id="KW-0812">Transmembrane</keyword>
<evidence type="ECO:0000256" key="1">
    <source>
        <dbReference type="SAM" id="Phobius"/>
    </source>
</evidence>
<feature type="signal peptide" evidence="2">
    <location>
        <begin position="1"/>
        <end position="24"/>
    </location>
</feature>
<name>A0ABR7UFN5_9BRAD</name>
<dbReference type="NCBIfam" id="NF035944">
    <property type="entry name" value="PEPxxWA-CTERM"/>
    <property type="match status" value="1"/>
</dbReference>
<dbReference type="EMBL" id="JAATTO010000050">
    <property type="protein sequence ID" value="MBC9982416.1"/>
    <property type="molecule type" value="Genomic_DNA"/>
</dbReference>
<dbReference type="Pfam" id="PF07589">
    <property type="entry name" value="PEP-CTERM"/>
    <property type="match status" value="1"/>
</dbReference>
<sequence length="223" mass="23115">MNIKTTAAAVVVALSAFGATASQAATLTGNLTADNQFSVYISSSDSTLGTQIGSGNDWQHTYSISTNLTSGTYYLHIVGDNFGGPATSMAGGNPDAFIGQFSLTGNFVFANGTQSLLTNTTNWRAMDATGGPGNWHSAPAGTPISYGTNDTTTIWTNVSGGFRPGIAGPAQWIWSSPDQTGETYLSTTISAVPEPSTWAMMILGFLGVGFLAYRKSAGNLRVA</sequence>
<feature type="transmembrane region" description="Helical" evidence="1">
    <location>
        <begin position="196"/>
        <end position="213"/>
    </location>
</feature>
<dbReference type="InterPro" id="IPR013424">
    <property type="entry name" value="Ice-binding_C"/>
</dbReference>
<reference evidence="4 5" key="1">
    <citation type="journal article" date="2020" name="Arch. Microbiol.">
        <title>Bradyrhizobium campsiandrae sp. nov., a nitrogen-fixing bacterial strain isolated from a native leguminous tree from the Amazon adapted to flooded conditions.</title>
        <authorList>
            <person name="Cabral Michel D."/>
            <person name="Martins da Costa E."/>
            <person name="Azarias Guimaraes A."/>
            <person name="Soares de Carvalho T."/>
            <person name="Santos de Castro Caputo P."/>
            <person name="Willems A."/>
            <person name="de Souza Moreira F.M."/>
        </authorList>
    </citation>
    <scope>NUCLEOTIDE SEQUENCE [LARGE SCALE GENOMIC DNA]</scope>
    <source>
        <strain evidence="5">INPA 384B</strain>
    </source>
</reference>
<organism evidence="4 5">
    <name type="scientific">Bradyrhizobium campsiandrae</name>
    <dbReference type="NCBI Taxonomy" id="1729892"/>
    <lineage>
        <taxon>Bacteria</taxon>
        <taxon>Pseudomonadati</taxon>
        <taxon>Pseudomonadota</taxon>
        <taxon>Alphaproteobacteria</taxon>
        <taxon>Hyphomicrobiales</taxon>
        <taxon>Nitrobacteraceae</taxon>
        <taxon>Bradyrhizobium</taxon>
    </lineage>
</organism>
<keyword evidence="1" id="KW-0472">Membrane</keyword>
<dbReference type="NCBIfam" id="TIGR02595">
    <property type="entry name" value="PEP_CTERM"/>
    <property type="match status" value="1"/>
</dbReference>
<feature type="domain" description="Ice-binding protein C-terminal" evidence="3">
    <location>
        <begin position="191"/>
        <end position="215"/>
    </location>
</feature>
<feature type="chain" id="PRO_5045046589" evidence="2">
    <location>
        <begin position="25"/>
        <end position="223"/>
    </location>
</feature>
<protein>
    <submittedName>
        <fullName evidence="4">PEPxxWA-CTERM sorting domain-containing protein</fullName>
    </submittedName>
</protein>
<keyword evidence="1" id="KW-1133">Transmembrane helix</keyword>
<evidence type="ECO:0000256" key="2">
    <source>
        <dbReference type="SAM" id="SignalP"/>
    </source>
</evidence>
<evidence type="ECO:0000313" key="5">
    <source>
        <dbReference type="Proteomes" id="UP000639516"/>
    </source>
</evidence>
<dbReference type="Proteomes" id="UP000639516">
    <property type="component" value="Unassembled WGS sequence"/>
</dbReference>
<keyword evidence="2" id="KW-0732">Signal</keyword>
<keyword evidence="5" id="KW-1185">Reference proteome</keyword>
<gene>
    <name evidence="4" type="ORF">HA482_29850</name>
</gene>
<proteinExistence type="predicted"/>